<feature type="domain" description="Lipid/polyisoprenoid-binding YceI-like" evidence="1">
    <location>
        <begin position="38"/>
        <end position="191"/>
    </location>
</feature>
<comment type="caution">
    <text evidence="2">The sequence shown here is derived from an EMBL/GenBank/DDBJ whole genome shotgun (WGS) entry which is preliminary data.</text>
</comment>
<reference evidence="2 3" key="1">
    <citation type="submission" date="2024-06" db="EMBL/GenBank/DDBJ databases">
        <title>Pontibacter populi HYL7-15.</title>
        <authorList>
            <person name="Kim M.K."/>
        </authorList>
    </citation>
    <scope>NUCLEOTIDE SEQUENCE [LARGE SCALE GENOMIC DNA]</scope>
    <source>
        <strain evidence="2 3">HYL7-15</strain>
    </source>
</reference>
<protein>
    <submittedName>
        <fullName evidence="2">YceI family protein</fullName>
    </submittedName>
</protein>
<dbReference type="PANTHER" id="PTHR34406:SF1">
    <property type="entry name" value="PROTEIN YCEI"/>
    <property type="match status" value="1"/>
</dbReference>
<keyword evidence="3" id="KW-1185">Reference proteome</keyword>
<evidence type="ECO:0000313" key="3">
    <source>
        <dbReference type="Proteomes" id="UP001476807"/>
    </source>
</evidence>
<dbReference type="InterPro" id="IPR007372">
    <property type="entry name" value="Lipid/polyisoprenoid-bd_YceI"/>
</dbReference>
<dbReference type="SUPFAM" id="SSF101874">
    <property type="entry name" value="YceI-like"/>
    <property type="match status" value="1"/>
</dbReference>
<accession>A0ABV1RQB8</accession>
<evidence type="ECO:0000313" key="2">
    <source>
        <dbReference type="EMBL" id="MER2996573.1"/>
    </source>
</evidence>
<evidence type="ECO:0000259" key="1">
    <source>
        <dbReference type="SMART" id="SM00867"/>
    </source>
</evidence>
<sequence length="199" mass="21548">MKNFNLIKTLSVFVLILGLSFGNTLLAQDLYKLAGKPELKVKGTSTLHDWEMASAQAQGKAEIIMDGNTLKGVKSATVIMKSASIKSGTDKMDALAYESLKTSKFPEITFVLTSFRVLDNNRAQAIGNMTIAGTTKPVTFNVQTSTKSDLVNMTGEANIKFTDFNIKPPTALLGTVKTGNELKLSFKVSFQPTTTLSKN</sequence>
<dbReference type="Pfam" id="PF04264">
    <property type="entry name" value="YceI"/>
    <property type="match status" value="1"/>
</dbReference>
<organism evidence="2 3">
    <name type="scientific">Pontibacter populi</name>
    <dbReference type="NCBI Taxonomy" id="890055"/>
    <lineage>
        <taxon>Bacteria</taxon>
        <taxon>Pseudomonadati</taxon>
        <taxon>Bacteroidota</taxon>
        <taxon>Cytophagia</taxon>
        <taxon>Cytophagales</taxon>
        <taxon>Hymenobacteraceae</taxon>
        <taxon>Pontibacter</taxon>
    </lineage>
</organism>
<proteinExistence type="predicted"/>
<dbReference type="EMBL" id="JBEOKT010000002">
    <property type="protein sequence ID" value="MER2996573.1"/>
    <property type="molecule type" value="Genomic_DNA"/>
</dbReference>
<dbReference type="RefSeq" id="WP_350410884.1">
    <property type="nucleotide sequence ID" value="NZ_JBEOKT010000002.1"/>
</dbReference>
<name>A0ABV1RQB8_9BACT</name>
<dbReference type="InterPro" id="IPR036761">
    <property type="entry name" value="TTHA0802/YceI-like_sf"/>
</dbReference>
<dbReference type="Proteomes" id="UP001476807">
    <property type="component" value="Unassembled WGS sequence"/>
</dbReference>
<gene>
    <name evidence="2" type="ORF">ABS362_03400</name>
</gene>
<dbReference type="Gene3D" id="2.40.128.110">
    <property type="entry name" value="Lipid/polyisoprenoid-binding, YceI-like"/>
    <property type="match status" value="1"/>
</dbReference>
<dbReference type="SMART" id="SM00867">
    <property type="entry name" value="YceI"/>
    <property type="match status" value="1"/>
</dbReference>
<dbReference type="PANTHER" id="PTHR34406">
    <property type="entry name" value="PROTEIN YCEI"/>
    <property type="match status" value="1"/>
</dbReference>